<reference evidence="2 3" key="1">
    <citation type="submission" date="2018-10" db="EMBL/GenBank/DDBJ databases">
        <title>Sequencing the genomes of 1000 actinobacteria strains.</title>
        <authorList>
            <person name="Klenk H.-P."/>
        </authorList>
    </citation>
    <scope>NUCLEOTIDE SEQUENCE [LARGE SCALE GENOMIC DNA]</scope>
    <source>
        <strain evidence="2 3">DSM 17894</strain>
    </source>
</reference>
<dbReference type="EMBL" id="RBKS01000001">
    <property type="protein sequence ID" value="RKR75997.1"/>
    <property type="molecule type" value="Genomic_DNA"/>
</dbReference>
<evidence type="ECO:0000256" key="1">
    <source>
        <dbReference type="ARBA" id="ARBA00009981"/>
    </source>
</evidence>
<dbReference type="Proteomes" id="UP000280008">
    <property type="component" value="Unassembled WGS sequence"/>
</dbReference>
<dbReference type="AlphaFoldDB" id="A0A495IJ47"/>
<protein>
    <submittedName>
        <fullName evidence="2">Prevent-host-death family protein</fullName>
    </submittedName>
</protein>
<comment type="caution">
    <text evidence="2">The sequence shown here is derived from an EMBL/GenBank/DDBJ whole genome shotgun (WGS) entry which is preliminary data.</text>
</comment>
<keyword evidence="3" id="KW-1185">Reference proteome</keyword>
<dbReference type="RefSeq" id="WP_121370869.1">
    <property type="nucleotide sequence ID" value="NZ_RBKS01000001.1"/>
</dbReference>
<dbReference type="Gene3D" id="3.40.1620.10">
    <property type="entry name" value="YefM-like domain"/>
    <property type="match status" value="1"/>
</dbReference>
<gene>
    <name evidence="2" type="ORF">C8E83_3161</name>
</gene>
<dbReference type="NCBIfam" id="TIGR01552">
    <property type="entry name" value="phd_fam"/>
    <property type="match status" value="1"/>
</dbReference>
<name>A0A495IJ47_9MICO</name>
<comment type="similarity">
    <text evidence="1">Belongs to the phD/YefM antitoxin family.</text>
</comment>
<sequence length="88" mass="9565">MDTVTHREMRNNSGDLLRRAQAGESVLISNNGHVAAMLVPAPLDSLDVLVDGGQARSARKPISTLSLIRRSASDRTSAQIIDDVRGRW</sequence>
<dbReference type="InterPro" id="IPR036165">
    <property type="entry name" value="YefM-like_sf"/>
</dbReference>
<organism evidence="2 3">
    <name type="scientific">Frondihabitans australicus</name>
    <dbReference type="NCBI Taxonomy" id="386892"/>
    <lineage>
        <taxon>Bacteria</taxon>
        <taxon>Bacillati</taxon>
        <taxon>Actinomycetota</taxon>
        <taxon>Actinomycetes</taxon>
        <taxon>Micrococcales</taxon>
        <taxon>Microbacteriaceae</taxon>
        <taxon>Frondihabitans</taxon>
    </lineage>
</organism>
<evidence type="ECO:0000313" key="2">
    <source>
        <dbReference type="EMBL" id="RKR75997.1"/>
    </source>
</evidence>
<evidence type="ECO:0000313" key="3">
    <source>
        <dbReference type="Proteomes" id="UP000280008"/>
    </source>
</evidence>
<dbReference type="SUPFAM" id="SSF143120">
    <property type="entry name" value="YefM-like"/>
    <property type="match status" value="1"/>
</dbReference>
<proteinExistence type="inferred from homology"/>
<dbReference type="OrthoDB" id="4419580at2"/>
<accession>A0A495IJ47</accession>